<dbReference type="PRINTS" id="PR00385">
    <property type="entry name" value="P450"/>
</dbReference>
<gene>
    <name evidence="15" type="ORF">FIBRA_09364</name>
</gene>
<evidence type="ECO:0000256" key="14">
    <source>
        <dbReference type="RuleBase" id="RU000461"/>
    </source>
</evidence>
<evidence type="ECO:0000256" key="13">
    <source>
        <dbReference type="PIRSR" id="PIRSR602401-1"/>
    </source>
</evidence>
<dbReference type="GO" id="GO:0004497">
    <property type="term" value="F:monooxygenase activity"/>
    <property type="evidence" value="ECO:0007669"/>
    <property type="project" value="UniProtKB-KW"/>
</dbReference>
<comment type="subcellular location">
    <subcellularLocation>
        <location evidence="2">Membrane</location>
    </subcellularLocation>
</comment>
<evidence type="ECO:0000256" key="9">
    <source>
        <dbReference type="ARBA" id="ARBA00023002"/>
    </source>
</evidence>
<keyword evidence="7 13" id="KW-0479">Metal-binding</keyword>
<evidence type="ECO:0000256" key="1">
    <source>
        <dbReference type="ARBA" id="ARBA00001971"/>
    </source>
</evidence>
<evidence type="ECO:0000256" key="2">
    <source>
        <dbReference type="ARBA" id="ARBA00004370"/>
    </source>
</evidence>
<evidence type="ECO:0000256" key="5">
    <source>
        <dbReference type="ARBA" id="ARBA00022617"/>
    </source>
</evidence>
<dbReference type="OrthoDB" id="1055148at2759"/>
<comment type="similarity">
    <text evidence="4 14">Belongs to the cytochrome P450 family.</text>
</comment>
<evidence type="ECO:0000256" key="11">
    <source>
        <dbReference type="ARBA" id="ARBA00023033"/>
    </source>
</evidence>
<dbReference type="GO" id="GO:0016020">
    <property type="term" value="C:membrane"/>
    <property type="evidence" value="ECO:0007669"/>
    <property type="project" value="UniProtKB-SubCell"/>
</dbReference>
<keyword evidence="11 14" id="KW-0503">Monooxygenase</keyword>
<keyword evidence="9 14" id="KW-0560">Oxidoreductase</keyword>
<dbReference type="HOGENOM" id="CLU_001570_2_0_1"/>
<dbReference type="InterPro" id="IPR001128">
    <property type="entry name" value="Cyt_P450"/>
</dbReference>
<keyword evidence="10 13" id="KW-0408">Iron</keyword>
<keyword evidence="5 13" id="KW-0349">Heme</keyword>
<dbReference type="InterPro" id="IPR050364">
    <property type="entry name" value="Cytochrome_P450_fung"/>
</dbReference>
<dbReference type="InParanoid" id="J7S6D2"/>
<evidence type="ECO:0008006" key="17">
    <source>
        <dbReference type="Google" id="ProtNLM"/>
    </source>
</evidence>
<organism evidence="15 16">
    <name type="scientific">Fibroporia radiculosa</name>
    <dbReference type="NCBI Taxonomy" id="599839"/>
    <lineage>
        <taxon>Eukaryota</taxon>
        <taxon>Fungi</taxon>
        <taxon>Dikarya</taxon>
        <taxon>Basidiomycota</taxon>
        <taxon>Agaricomycotina</taxon>
        <taxon>Agaricomycetes</taxon>
        <taxon>Polyporales</taxon>
        <taxon>Fibroporiaceae</taxon>
        <taxon>Fibroporia</taxon>
    </lineage>
</organism>
<keyword evidence="6" id="KW-0812">Transmembrane</keyword>
<keyword evidence="12" id="KW-0472">Membrane</keyword>
<evidence type="ECO:0000313" key="15">
    <source>
        <dbReference type="EMBL" id="CCM07044.1"/>
    </source>
</evidence>
<sequence>MVFYLSYGKRLEDDSNDLNGVLFVLDNFVRDTYPGAHLVDTFPVLDRFPDWLAWWRVEARMKHEKEMELYQRLVLEVRKKMFDSGDNLECFAARLWDQQKEMSFDLEDIAYVAGSAFEAGTDTTAGTVQWFLMAMVLYPDTMKAAQAELDSILGTDGKIPPSFSDMQQLPYCYALVKEVFRWSPAAPGGFPHYSDNDDFYKGYKINRKTMVIPCIWSMHRSEEEYPEPHRFNPDRFLCEDKPISGESLTEGHYGFGFGRRKCPGQYLGAKTIWIGLVRLLWGFNIGPEYDEAGNPLTVDPDNCTSGMTSKPINFPLQIAPRSAEHERTIRREWDVISKGML</sequence>
<feature type="binding site" description="axial binding residue" evidence="13">
    <location>
        <position position="262"/>
    </location>
    <ligand>
        <name>heme</name>
        <dbReference type="ChEBI" id="CHEBI:30413"/>
    </ligand>
    <ligandPart>
        <name>Fe</name>
        <dbReference type="ChEBI" id="CHEBI:18248"/>
    </ligandPart>
</feature>
<dbReference type="RefSeq" id="XP_012177065.1">
    <property type="nucleotide sequence ID" value="XM_012321675.1"/>
</dbReference>
<dbReference type="Proteomes" id="UP000006352">
    <property type="component" value="Unassembled WGS sequence"/>
</dbReference>
<dbReference type="SUPFAM" id="SSF48264">
    <property type="entry name" value="Cytochrome P450"/>
    <property type="match status" value="1"/>
</dbReference>
<keyword evidence="8" id="KW-1133">Transmembrane helix</keyword>
<dbReference type="InterPro" id="IPR036396">
    <property type="entry name" value="Cyt_P450_sf"/>
</dbReference>
<proteinExistence type="inferred from homology"/>
<dbReference type="PRINTS" id="PR00463">
    <property type="entry name" value="EP450I"/>
</dbReference>
<dbReference type="Pfam" id="PF00067">
    <property type="entry name" value="p450"/>
    <property type="match status" value="1"/>
</dbReference>
<evidence type="ECO:0000256" key="6">
    <source>
        <dbReference type="ARBA" id="ARBA00022692"/>
    </source>
</evidence>
<evidence type="ECO:0000256" key="10">
    <source>
        <dbReference type="ARBA" id="ARBA00023004"/>
    </source>
</evidence>
<dbReference type="InterPro" id="IPR002401">
    <property type="entry name" value="Cyt_P450_E_grp-I"/>
</dbReference>
<keyword evidence="16" id="KW-1185">Reference proteome</keyword>
<dbReference type="GO" id="GO:0005506">
    <property type="term" value="F:iron ion binding"/>
    <property type="evidence" value="ECO:0007669"/>
    <property type="project" value="InterPro"/>
</dbReference>
<comment type="cofactor">
    <cofactor evidence="1 13">
        <name>heme</name>
        <dbReference type="ChEBI" id="CHEBI:30413"/>
    </cofactor>
</comment>
<evidence type="ECO:0000256" key="8">
    <source>
        <dbReference type="ARBA" id="ARBA00022989"/>
    </source>
</evidence>
<dbReference type="STRING" id="599839.J7S6D2"/>
<dbReference type="PROSITE" id="PS00086">
    <property type="entry name" value="CYTOCHROME_P450"/>
    <property type="match status" value="1"/>
</dbReference>
<dbReference type="AlphaFoldDB" id="J7S6D2"/>
<evidence type="ECO:0000256" key="12">
    <source>
        <dbReference type="ARBA" id="ARBA00023136"/>
    </source>
</evidence>
<dbReference type="GO" id="GO:0020037">
    <property type="term" value="F:heme binding"/>
    <property type="evidence" value="ECO:0007669"/>
    <property type="project" value="InterPro"/>
</dbReference>
<evidence type="ECO:0000256" key="3">
    <source>
        <dbReference type="ARBA" id="ARBA00005179"/>
    </source>
</evidence>
<accession>J7S6D2</accession>
<dbReference type="GeneID" id="24101944"/>
<reference evidence="15 16" key="1">
    <citation type="journal article" date="2012" name="Appl. Environ. Microbiol.">
        <title>Short-read sequencing for genomic analysis of the brown rot fungus Fibroporia radiculosa.</title>
        <authorList>
            <person name="Tang J.D."/>
            <person name="Perkins A.D."/>
            <person name="Sonstegard T.S."/>
            <person name="Schroeder S.G."/>
            <person name="Burgess S.C."/>
            <person name="Diehl S.V."/>
        </authorList>
    </citation>
    <scope>NUCLEOTIDE SEQUENCE [LARGE SCALE GENOMIC DNA]</scope>
    <source>
        <strain evidence="15 16">TFFH 294</strain>
    </source>
</reference>
<dbReference type="PANTHER" id="PTHR46300:SF2">
    <property type="entry name" value="CYTOCHROME P450 MONOOXYGENASE ALNH-RELATED"/>
    <property type="match status" value="1"/>
</dbReference>
<name>J7S6D2_9APHY</name>
<evidence type="ECO:0000256" key="4">
    <source>
        <dbReference type="ARBA" id="ARBA00010617"/>
    </source>
</evidence>
<dbReference type="Gene3D" id="1.10.630.10">
    <property type="entry name" value="Cytochrome P450"/>
    <property type="match status" value="1"/>
</dbReference>
<dbReference type="PANTHER" id="PTHR46300">
    <property type="entry name" value="P450, PUTATIVE (EUROFUNG)-RELATED-RELATED"/>
    <property type="match status" value="1"/>
</dbReference>
<protein>
    <recommendedName>
        <fullName evidence="17">Cytochrome P450</fullName>
    </recommendedName>
</protein>
<dbReference type="InterPro" id="IPR017972">
    <property type="entry name" value="Cyt_P450_CS"/>
</dbReference>
<evidence type="ECO:0000256" key="7">
    <source>
        <dbReference type="ARBA" id="ARBA00022723"/>
    </source>
</evidence>
<evidence type="ECO:0000313" key="16">
    <source>
        <dbReference type="Proteomes" id="UP000006352"/>
    </source>
</evidence>
<dbReference type="EMBL" id="HE797627">
    <property type="protein sequence ID" value="CCM07044.1"/>
    <property type="molecule type" value="Genomic_DNA"/>
</dbReference>
<dbReference type="GO" id="GO:0016705">
    <property type="term" value="F:oxidoreductase activity, acting on paired donors, with incorporation or reduction of molecular oxygen"/>
    <property type="evidence" value="ECO:0007669"/>
    <property type="project" value="InterPro"/>
</dbReference>
<comment type="pathway">
    <text evidence="3">Secondary metabolite biosynthesis.</text>
</comment>